<gene>
    <name evidence="2" type="ORF">Mal64_12210</name>
</gene>
<evidence type="ECO:0000313" key="2">
    <source>
        <dbReference type="EMBL" id="TWT90824.1"/>
    </source>
</evidence>
<dbReference type="Pfam" id="PF09346">
    <property type="entry name" value="SMI1_KNR4"/>
    <property type="match status" value="1"/>
</dbReference>
<dbReference type="AlphaFoldDB" id="A0A5C5ZTF2"/>
<comment type="caution">
    <text evidence="2">The sequence shown here is derived from an EMBL/GenBank/DDBJ whole genome shotgun (WGS) entry which is preliminary data.</text>
</comment>
<sequence length="133" mass="15283">MTDNDIELIEDSLNIELPEMYRAWLKTLPASFDDQLAERIWEKVGEVYSSPVQFIQSTRDLIGSDWLEDTDWDDIDLSDYVAIGGDGCGNLYLIERDEEAPAVHFLCHDPLGFEEELFPSITEYCDSIDTILR</sequence>
<evidence type="ECO:0000259" key="1">
    <source>
        <dbReference type="Pfam" id="PF09346"/>
    </source>
</evidence>
<dbReference type="EMBL" id="SJPQ01000001">
    <property type="protein sequence ID" value="TWT90824.1"/>
    <property type="molecule type" value="Genomic_DNA"/>
</dbReference>
<dbReference type="RefSeq" id="WP_146398049.1">
    <property type="nucleotide sequence ID" value="NZ_SJPQ01000001.1"/>
</dbReference>
<dbReference type="InterPro" id="IPR018958">
    <property type="entry name" value="Knr4/Smi1-like_dom"/>
</dbReference>
<dbReference type="OrthoDB" id="286113at2"/>
<reference evidence="2 3" key="1">
    <citation type="submission" date="2019-02" db="EMBL/GenBank/DDBJ databases">
        <title>Deep-cultivation of Planctomycetes and their phenomic and genomic characterization uncovers novel biology.</title>
        <authorList>
            <person name="Wiegand S."/>
            <person name="Jogler M."/>
            <person name="Boedeker C."/>
            <person name="Pinto D."/>
            <person name="Vollmers J."/>
            <person name="Rivas-Marin E."/>
            <person name="Kohn T."/>
            <person name="Peeters S.H."/>
            <person name="Heuer A."/>
            <person name="Rast P."/>
            <person name="Oberbeckmann S."/>
            <person name="Bunk B."/>
            <person name="Jeske O."/>
            <person name="Meyerdierks A."/>
            <person name="Storesund J.E."/>
            <person name="Kallscheuer N."/>
            <person name="Luecker S."/>
            <person name="Lage O.M."/>
            <person name="Pohl T."/>
            <person name="Merkel B.J."/>
            <person name="Hornburger P."/>
            <person name="Mueller R.-W."/>
            <person name="Bruemmer F."/>
            <person name="Labrenz M."/>
            <person name="Spormann A.M."/>
            <person name="Op Den Camp H."/>
            <person name="Overmann J."/>
            <person name="Amann R."/>
            <person name="Jetten M.S.M."/>
            <person name="Mascher T."/>
            <person name="Medema M.H."/>
            <person name="Devos D.P."/>
            <person name="Kaster A.-K."/>
            <person name="Ovreas L."/>
            <person name="Rohde M."/>
            <person name="Galperin M.Y."/>
            <person name="Jogler C."/>
        </authorList>
    </citation>
    <scope>NUCLEOTIDE SEQUENCE [LARGE SCALE GENOMIC DNA]</scope>
    <source>
        <strain evidence="2 3">Mal64</strain>
    </source>
</reference>
<proteinExistence type="predicted"/>
<dbReference type="Gene3D" id="3.40.1580.10">
    <property type="entry name" value="SMI1/KNR4-like"/>
    <property type="match status" value="1"/>
</dbReference>
<dbReference type="SUPFAM" id="SSF160631">
    <property type="entry name" value="SMI1/KNR4-like"/>
    <property type="match status" value="1"/>
</dbReference>
<accession>A0A5C5ZTF2</accession>
<evidence type="ECO:0000313" key="3">
    <source>
        <dbReference type="Proteomes" id="UP000315440"/>
    </source>
</evidence>
<protein>
    <submittedName>
        <fullName evidence="2">SMI1 / KNR4 family protein</fullName>
    </submittedName>
</protein>
<keyword evidence="3" id="KW-1185">Reference proteome</keyword>
<organism evidence="2 3">
    <name type="scientific">Pseudobythopirellula maris</name>
    <dbReference type="NCBI Taxonomy" id="2527991"/>
    <lineage>
        <taxon>Bacteria</taxon>
        <taxon>Pseudomonadati</taxon>
        <taxon>Planctomycetota</taxon>
        <taxon>Planctomycetia</taxon>
        <taxon>Pirellulales</taxon>
        <taxon>Lacipirellulaceae</taxon>
        <taxon>Pseudobythopirellula</taxon>
    </lineage>
</organism>
<dbReference type="Proteomes" id="UP000315440">
    <property type="component" value="Unassembled WGS sequence"/>
</dbReference>
<name>A0A5C5ZTF2_9BACT</name>
<feature type="domain" description="Knr4/Smi1-like" evidence="1">
    <location>
        <begin position="2"/>
        <end position="125"/>
    </location>
</feature>
<dbReference type="InterPro" id="IPR037883">
    <property type="entry name" value="Knr4/Smi1-like_sf"/>
</dbReference>